<dbReference type="SUPFAM" id="SSF51735">
    <property type="entry name" value="NAD(P)-binding Rossmann-fold domains"/>
    <property type="match status" value="1"/>
</dbReference>
<accession>A0A366LSI6</accession>
<evidence type="ECO:0000256" key="2">
    <source>
        <dbReference type="ARBA" id="ARBA00023002"/>
    </source>
</evidence>
<dbReference type="OrthoDB" id="3178062at2"/>
<protein>
    <submittedName>
        <fullName evidence="4">Short-chain dehydrogenase/reductase</fullName>
    </submittedName>
</protein>
<dbReference type="PANTHER" id="PTHR44169">
    <property type="entry name" value="NADPH-DEPENDENT 1-ACYLDIHYDROXYACETONE PHOSPHATE REDUCTASE"/>
    <property type="match status" value="1"/>
</dbReference>
<dbReference type="NCBIfam" id="NF004826">
    <property type="entry name" value="PRK06182.1"/>
    <property type="match status" value="1"/>
</dbReference>
<keyword evidence="5" id="KW-1185">Reference proteome</keyword>
<dbReference type="PRINTS" id="PR00081">
    <property type="entry name" value="GDHRDH"/>
</dbReference>
<evidence type="ECO:0000256" key="3">
    <source>
        <dbReference type="RuleBase" id="RU000363"/>
    </source>
</evidence>
<dbReference type="InterPro" id="IPR002347">
    <property type="entry name" value="SDR_fam"/>
</dbReference>
<name>A0A366LSI6_9ACTN</name>
<evidence type="ECO:0000313" key="5">
    <source>
        <dbReference type="Proteomes" id="UP000253303"/>
    </source>
</evidence>
<dbReference type="GO" id="GO:0016491">
    <property type="term" value="F:oxidoreductase activity"/>
    <property type="evidence" value="ECO:0007669"/>
    <property type="project" value="UniProtKB-KW"/>
</dbReference>
<comment type="similarity">
    <text evidence="1 3">Belongs to the short-chain dehydrogenases/reductases (SDR) family.</text>
</comment>
<dbReference type="Gene3D" id="3.40.50.720">
    <property type="entry name" value="NAD(P)-binding Rossmann-like Domain"/>
    <property type="match status" value="1"/>
</dbReference>
<dbReference type="Pfam" id="PF00106">
    <property type="entry name" value="adh_short"/>
    <property type="match status" value="1"/>
</dbReference>
<reference evidence="4 5" key="1">
    <citation type="submission" date="2018-06" db="EMBL/GenBank/DDBJ databases">
        <title>Sphaerisporangium craniellae sp. nov., isolated from a marine sponge in the South China Sea.</title>
        <authorList>
            <person name="Li L."/>
        </authorList>
    </citation>
    <scope>NUCLEOTIDE SEQUENCE [LARGE SCALE GENOMIC DNA]</scope>
    <source>
        <strain evidence="4 5">LHW63015</strain>
    </source>
</reference>
<dbReference type="CDD" id="cd05374">
    <property type="entry name" value="17beta-HSD-like_SDR_c"/>
    <property type="match status" value="1"/>
</dbReference>
<dbReference type="InterPro" id="IPR036291">
    <property type="entry name" value="NAD(P)-bd_dom_sf"/>
</dbReference>
<sequence length="269" mass="29267">MAAKICLVTGASSGIGRATALELRKAGHVVYGAARRVQRMDDLRRAGGHPVAMDVTDENDLDRVVRTILDEQRRIDVLINNAGIGLHGAIEDIPVDKARALFEVNLFGPARLTQLVLPHMRAQRSGTIVNVSSIAGEISLPLASWYHSSKHALEAYSDSLRQECLPFGIKVVVVQPGIIKTEFEDETPRELREVSGSGPYGRLAEAMASRAEGTHKASDPAVVAQTISKVLALRTPKPRYAVGYMAKTILMLNRLLPARRFDAMVTKIG</sequence>
<gene>
    <name evidence="4" type="ORF">DP939_30350</name>
</gene>
<evidence type="ECO:0000313" key="4">
    <source>
        <dbReference type="EMBL" id="RBQ16274.1"/>
    </source>
</evidence>
<dbReference type="PANTHER" id="PTHR44169:SF6">
    <property type="entry name" value="NADPH-DEPENDENT 1-ACYLDIHYDROXYACETONE PHOSPHATE REDUCTASE"/>
    <property type="match status" value="1"/>
</dbReference>
<dbReference type="PRINTS" id="PR00080">
    <property type="entry name" value="SDRFAMILY"/>
</dbReference>
<organism evidence="4 5">
    <name type="scientific">Spongiactinospora rosea</name>
    <dbReference type="NCBI Taxonomy" id="2248750"/>
    <lineage>
        <taxon>Bacteria</taxon>
        <taxon>Bacillati</taxon>
        <taxon>Actinomycetota</taxon>
        <taxon>Actinomycetes</taxon>
        <taxon>Streptosporangiales</taxon>
        <taxon>Streptosporangiaceae</taxon>
        <taxon>Spongiactinospora</taxon>
    </lineage>
</organism>
<dbReference type="RefSeq" id="WP_113984254.1">
    <property type="nucleotide sequence ID" value="NZ_QMEY01000017.1"/>
</dbReference>
<dbReference type="EMBL" id="QMEY01000017">
    <property type="protein sequence ID" value="RBQ16274.1"/>
    <property type="molecule type" value="Genomic_DNA"/>
</dbReference>
<comment type="caution">
    <text evidence="4">The sequence shown here is derived from an EMBL/GenBank/DDBJ whole genome shotgun (WGS) entry which is preliminary data.</text>
</comment>
<dbReference type="AlphaFoldDB" id="A0A366LSI6"/>
<dbReference type="Proteomes" id="UP000253303">
    <property type="component" value="Unassembled WGS sequence"/>
</dbReference>
<proteinExistence type="inferred from homology"/>
<keyword evidence="2" id="KW-0560">Oxidoreductase</keyword>
<evidence type="ECO:0000256" key="1">
    <source>
        <dbReference type="ARBA" id="ARBA00006484"/>
    </source>
</evidence>